<evidence type="ECO:0000313" key="1">
    <source>
        <dbReference type="EMBL" id="KAJ1928837.1"/>
    </source>
</evidence>
<keyword evidence="2" id="KW-1185">Reference proteome</keyword>
<gene>
    <name evidence="1" type="ORF">IWQ60_001689</name>
</gene>
<comment type="caution">
    <text evidence="1">The sequence shown here is derived from an EMBL/GenBank/DDBJ whole genome shotgun (WGS) entry which is preliminary data.</text>
</comment>
<reference evidence="1" key="1">
    <citation type="submission" date="2022-07" db="EMBL/GenBank/DDBJ databases">
        <title>Phylogenomic reconstructions and comparative analyses of Kickxellomycotina fungi.</title>
        <authorList>
            <person name="Reynolds N.K."/>
            <person name="Stajich J.E."/>
            <person name="Barry K."/>
            <person name="Grigoriev I.V."/>
            <person name="Crous P."/>
            <person name="Smith M.E."/>
        </authorList>
    </citation>
    <scope>NUCLEOTIDE SEQUENCE</scope>
    <source>
        <strain evidence="1">RSA 861</strain>
    </source>
</reference>
<accession>A0A9W8AKQ5</accession>
<proteinExistence type="predicted"/>
<evidence type="ECO:0000313" key="2">
    <source>
        <dbReference type="Proteomes" id="UP001150569"/>
    </source>
</evidence>
<organism evidence="1 2">
    <name type="scientific">Tieghemiomyces parasiticus</name>
    <dbReference type="NCBI Taxonomy" id="78921"/>
    <lineage>
        <taxon>Eukaryota</taxon>
        <taxon>Fungi</taxon>
        <taxon>Fungi incertae sedis</taxon>
        <taxon>Zoopagomycota</taxon>
        <taxon>Kickxellomycotina</taxon>
        <taxon>Dimargaritomycetes</taxon>
        <taxon>Dimargaritales</taxon>
        <taxon>Dimargaritaceae</taxon>
        <taxon>Tieghemiomyces</taxon>
    </lineage>
</organism>
<dbReference type="AlphaFoldDB" id="A0A9W8AKQ5"/>
<protein>
    <submittedName>
        <fullName evidence="1">Uncharacterized protein</fullName>
    </submittedName>
</protein>
<name>A0A9W8AKQ5_9FUNG</name>
<dbReference type="Proteomes" id="UP001150569">
    <property type="component" value="Unassembled WGS sequence"/>
</dbReference>
<sequence length="240" mass="26877">MAHSAPITAKVQSTDKLLETLGWWRTQGDAWHALHGESQVQLRSIGNIRSQRAHAQTCHYIAQQGQVAPGLLGRPILSAADLATLLARQTTEIIRALDRLRALHLRMLANVQVMDENLRQLRNHYTAEGTDLNSQVAVHSTVITQFTVGSAVIGPARVLAILEHLADMYRAESEVQRNLLDQLSNAVLADDGEHHDNDQGFDELMTRWIDQCCVETVPEQELRDIIQTIEQLRRQAASVY</sequence>
<dbReference type="EMBL" id="JANBPT010000057">
    <property type="protein sequence ID" value="KAJ1928837.1"/>
    <property type="molecule type" value="Genomic_DNA"/>
</dbReference>